<proteinExistence type="predicted"/>
<dbReference type="Proteomes" id="UP000790787">
    <property type="component" value="Chromosome 1"/>
</dbReference>
<name>A0AC58UKU2_TOBAC</name>
<evidence type="ECO:0000313" key="2">
    <source>
        <dbReference type="RefSeq" id="XP_075110107.1"/>
    </source>
</evidence>
<gene>
    <name evidence="2" type="primary">LOC142181224</name>
</gene>
<evidence type="ECO:0000313" key="1">
    <source>
        <dbReference type="Proteomes" id="UP000790787"/>
    </source>
</evidence>
<reference evidence="2" key="2">
    <citation type="submission" date="2025-08" db="UniProtKB">
        <authorList>
            <consortium name="RefSeq"/>
        </authorList>
    </citation>
    <scope>IDENTIFICATION</scope>
    <source>
        <tissue evidence="2">Leaf</tissue>
    </source>
</reference>
<sequence length="249" mass="27985">MEESKEIDRPIATATKLDIDKPSSSVDQKFYWGMNGSLLYLTTSRPDIVFNVGICARFQANPKESHLNAVKGILRYLKGTTDLCLWYPKGSNFNLVEYADADYAGFLVDRKSTSCMAHFLGPFLVSLATKKQNSVALSTVEAEYVAATSCCGQLLWIKQQLVDFVIEVGCIPIFCDNTSAISMVKNHVHHKRTKHIDVRHHYLINNNKKGLISIEFCAADKQIVDIFSKALSRENFGRNRLELGMIKIT</sequence>
<organism evidence="1 2">
    <name type="scientific">Nicotiana tabacum</name>
    <name type="common">Common tobacco</name>
    <dbReference type="NCBI Taxonomy" id="4097"/>
    <lineage>
        <taxon>Eukaryota</taxon>
        <taxon>Viridiplantae</taxon>
        <taxon>Streptophyta</taxon>
        <taxon>Embryophyta</taxon>
        <taxon>Tracheophyta</taxon>
        <taxon>Spermatophyta</taxon>
        <taxon>Magnoliopsida</taxon>
        <taxon>eudicotyledons</taxon>
        <taxon>Gunneridae</taxon>
        <taxon>Pentapetalae</taxon>
        <taxon>asterids</taxon>
        <taxon>lamiids</taxon>
        <taxon>Solanales</taxon>
        <taxon>Solanaceae</taxon>
        <taxon>Nicotianoideae</taxon>
        <taxon>Nicotianeae</taxon>
        <taxon>Nicotiana</taxon>
    </lineage>
</organism>
<keyword evidence="1" id="KW-1185">Reference proteome</keyword>
<protein>
    <submittedName>
        <fullName evidence="2">Secreted RxLR effector protein 161-like</fullName>
    </submittedName>
</protein>
<accession>A0AC58UKU2</accession>
<dbReference type="RefSeq" id="XP_075110107.1">
    <property type="nucleotide sequence ID" value="XM_075254006.1"/>
</dbReference>
<reference evidence="1" key="1">
    <citation type="journal article" date="2014" name="Nat. Commun.">
        <title>The tobacco genome sequence and its comparison with those of tomato and potato.</title>
        <authorList>
            <person name="Sierro N."/>
            <person name="Battey J.N."/>
            <person name="Ouadi S."/>
            <person name="Bakaher N."/>
            <person name="Bovet L."/>
            <person name="Willig A."/>
            <person name="Goepfert S."/>
            <person name="Peitsch M.C."/>
            <person name="Ivanov N.V."/>
        </authorList>
    </citation>
    <scope>NUCLEOTIDE SEQUENCE [LARGE SCALE GENOMIC DNA]</scope>
</reference>